<feature type="signal peptide" evidence="1">
    <location>
        <begin position="1"/>
        <end position="17"/>
    </location>
</feature>
<sequence length="621" mass="68610">MKITALSLLSLACAAAASREGEAAMDRLMSVKLEQREKFRVQGFFDANRYPDMGSQKCVNGKAGEYSCENVDLLAFLSHQAMGSTTREGNDIWGWTSRDGREFGIIGQTDGTAFVEVHEDGSLDYVGRLPTQTEASVWRDMKVIGDHVYIGSEAPGHGLQVFDLKKLLRTNPRKPTTFSITRDLKSWYRGFGSSHNIVAHEETNMIYAVGTTRSLSCAGGLWMVDVSNPAKPKSPGCVNQDGYVHDAQCVIYKGPDKKYKGREICFNYNEDSLTIVDVTNKKSPVQISKTPYVGSSYTHQGWLTSMENMSYLLLDDELDEMDKTGVAANGHTTTYIFDIRDLAKPKHTGIYQSPVKSIDHNQYVLNGLSYQSNYGSGLRIVDVRSVEEDPTGAKFKQVGFFDCHPADDAEGGAVEFFGSWSVYPYFKSGNILLNSIERGVYSLKYTDRSCCEFRDASGPTLFELHRKFSLASAWSSTLLGSKTANIATGAPRPSFGAAAFGNLSINFSNAAAVDEKGGEYKEVKMNIERCGNVLETLDVVDGDRKVAKARESIEHNKKLPSMASSRRNYRPVMDVIITPGVDISLARSSVQETEAFAFVHEHDEVVCKKLCPRDMLGLQTT</sequence>
<accession>A0A421CWT6</accession>
<evidence type="ECO:0000313" key="3">
    <source>
        <dbReference type="Proteomes" id="UP000215289"/>
    </source>
</evidence>
<name>A0A421CWT6_9EURO</name>
<proteinExistence type="predicted"/>
<dbReference type="PANTHER" id="PTHR38787:SF1">
    <property type="entry name" value="REGULATORY P DOMAIN-CONTAINING PROTEIN"/>
    <property type="match status" value="1"/>
</dbReference>
<evidence type="ECO:0000313" key="2">
    <source>
        <dbReference type="EMBL" id="RLL94355.1"/>
    </source>
</evidence>
<dbReference type="Pfam" id="PF04525">
    <property type="entry name" value="LOR"/>
    <property type="match status" value="1"/>
</dbReference>
<protein>
    <submittedName>
        <fullName evidence="2">Uncharacterized protein</fullName>
    </submittedName>
</protein>
<dbReference type="InterPro" id="IPR025659">
    <property type="entry name" value="Tubby-like_C"/>
</dbReference>
<dbReference type="Pfam" id="PF08309">
    <property type="entry name" value="LVIVD"/>
    <property type="match status" value="1"/>
</dbReference>
<dbReference type="SUPFAM" id="SSF54518">
    <property type="entry name" value="Tubby C-terminal domain-like"/>
    <property type="match status" value="1"/>
</dbReference>
<dbReference type="GO" id="GO:0005576">
    <property type="term" value="C:extracellular region"/>
    <property type="evidence" value="ECO:0007669"/>
    <property type="project" value="TreeGrafter"/>
</dbReference>
<keyword evidence="1" id="KW-0732">Signal</keyword>
<dbReference type="InterPro" id="IPR007612">
    <property type="entry name" value="LOR"/>
</dbReference>
<feature type="chain" id="PRO_5019131573" evidence="1">
    <location>
        <begin position="18"/>
        <end position="621"/>
    </location>
</feature>
<dbReference type="OrthoDB" id="2099887at2759"/>
<gene>
    <name evidence="2" type="ORF">CFD26_102849</name>
</gene>
<dbReference type="PANTHER" id="PTHR38787">
    <property type="entry name" value="REGULATORY P DOMAIN-CONTAINING PROTEIN"/>
    <property type="match status" value="1"/>
</dbReference>
<dbReference type="STRING" id="1245748.A0A421CWT6"/>
<evidence type="ECO:0000256" key="1">
    <source>
        <dbReference type="SAM" id="SignalP"/>
    </source>
</evidence>
<dbReference type="NCBIfam" id="TIGR04312">
    <property type="entry name" value="choice_anch_B"/>
    <property type="match status" value="1"/>
</dbReference>
<reference evidence="2 3" key="1">
    <citation type="submission" date="2018-08" db="EMBL/GenBank/DDBJ databases">
        <title>Draft genome sequences of two Aspergillus turcosus clinical strains isolated from bronchoalveolar lavage fluid: one azole-susceptible and the other azole-resistant.</title>
        <authorList>
            <person name="Parent-Michaud M."/>
            <person name="Dufresne P.J."/>
            <person name="Fournier E."/>
            <person name="Martineau C."/>
            <person name="Moreira S."/>
            <person name="Perkins V."/>
            <person name="De Repentigny L."/>
            <person name="Dufresne S.F."/>
        </authorList>
    </citation>
    <scope>NUCLEOTIDE SEQUENCE [LARGE SCALE GENOMIC DNA]</scope>
    <source>
        <strain evidence="2">HMR AF 1038</strain>
    </source>
</reference>
<dbReference type="InterPro" id="IPR027589">
    <property type="entry name" value="Choice_anch_B"/>
</dbReference>
<dbReference type="InterPro" id="IPR013211">
    <property type="entry name" value="LVIVD"/>
</dbReference>
<comment type="caution">
    <text evidence="2">The sequence shown here is derived from an EMBL/GenBank/DDBJ whole genome shotgun (WGS) entry which is preliminary data.</text>
</comment>
<dbReference type="EMBL" id="NIDN02000211">
    <property type="protein sequence ID" value="RLL94355.1"/>
    <property type="molecule type" value="Genomic_DNA"/>
</dbReference>
<organism evidence="2 3">
    <name type="scientific">Aspergillus turcosus</name>
    <dbReference type="NCBI Taxonomy" id="1245748"/>
    <lineage>
        <taxon>Eukaryota</taxon>
        <taxon>Fungi</taxon>
        <taxon>Dikarya</taxon>
        <taxon>Ascomycota</taxon>
        <taxon>Pezizomycotina</taxon>
        <taxon>Eurotiomycetes</taxon>
        <taxon>Eurotiomycetidae</taxon>
        <taxon>Eurotiales</taxon>
        <taxon>Aspergillaceae</taxon>
        <taxon>Aspergillus</taxon>
        <taxon>Aspergillus subgen. Fumigati</taxon>
    </lineage>
</organism>
<keyword evidence="3" id="KW-1185">Reference proteome</keyword>
<dbReference type="Proteomes" id="UP000215289">
    <property type="component" value="Unassembled WGS sequence"/>
</dbReference>
<dbReference type="AlphaFoldDB" id="A0A421CWT6"/>